<proteinExistence type="predicted"/>
<name>A0A062IYK6_ACIBA</name>
<comment type="caution">
    <text evidence="1">The sequence shown here is derived from an EMBL/GenBank/DDBJ whole genome shotgun (WGS) entry which is preliminary data.</text>
</comment>
<dbReference type="PATRIC" id="fig|1310697.3.peg.189"/>
<organism evidence="1 2">
    <name type="scientific">Acinetobacter baumannii 21072</name>
    <dbReference type="NCBI Taxonomy" id="1310697"/>
    <lineage>
        <taxon>Bacteria</taxon>
        <taxon>Pseudomonadati</taxon>
        <taxon>Pseudomonadota</taxon>
        <taxon>Gammaproteobacteria</taxon>
        <taxon>Moraxellales</taxon>
        <taxon>Moraxellaceae</taxon>
        <taxon>Acinetobacter</taxon>
        <taxon>Acinetobacter calcoaceticus/baumannii complex</taxon>
    </lineage>
</organism>
<protein>
    <recommendedName>
        <fullName evidence="3">Methyl-coenzyme M reductase</fullName>
    </recommendedName>
</protein>
<dbReference type="Proteomes" id="UP000027327">
    <property type="component" value="Unassembled WGS sequence"/>
</dbReference>
<evidence type="ECO:0008006" key="3">
    <source>
        <dbReference type="Google" id="ProtNLM"/>
    </source>
</evidence>
<dbReference type="RefSeq" id="WP_032035531.1">
    <property type="nucleotide sequence ID" value="NZ_JMOD01000002.1"/>
</dbReference>
<dbReference type="AlphaFoldDB" id="A0A062IYK6"/>
<gene>
    <name evidence="1" type="ORF">J596_0202</name>
</gene>
<dbReference type="EMBL" id="JMOD01000002">
    <property type="protein sequence ID" value="KCY22983.1"/>
    <property type="molecule type" value="Genomic_DNA"/>
</dbReference>
<accession>A0A062IYK6</accession>
<sequence>MAKIPMGNFGNALPEVQETRLPQSNLNMLADAVSNFGQVATQRGRIQDEQQRQQEVTAKNLELYNNQLEAKEGQLKLDESLSTDFNDKVVDIKNRLGNGAINAKQADEELNTFSTQKFAELQPNLPGHSQEELKKYWDSNVVRQRTSFMGLQLRADEQKGGVLADRYFDVATRMSREEGKKYLSDNLMELPLSEAQKSELAIKYETARDVNDINSQITEAIAGNNIEALRATAAGLKDYKFIDGSTVQKFQTEIQSKITTLEQRQQVNENKRINEAEKVVNEFIQSTLTGRPLDLKYQNDVEQAVKGTPSEAEYQFYKKQSADFIRFQALPTNQQLAEINNRKAKMKNSSSADPVAENKILSTYQSIYDNKLKTAKENPTQALREKGVLLPELNPQMLKANPNDFAKNIVTIGSYQVAQRDKDPNATIKPIPNESLPAAKQAWEESTVDQKLNLISSMISQTKGVKNGAKIWGEALGQLGNGDAAYQMAGYARANNFRSDAGLDVATAIVAGKQALKNKQMVQPKDALLKEKFNQYVGQSVSGETANLNYAAFQSIYAYLTEARGQTHKDTDEYKEDIGRTALGLATGGVYTQSGRFKDYTDRGISDWKVSKPYGMKDETFEAKIQKGYADISKATGMSVNDLDNFRLARSPTKATNGDLMYDLINERGRPLVVKGAVWRIRMNGVDK</sequence>
<evidence type="ECO:0000313" key="1">
    <source>
        <dbReference type="EMBL" id="KCY22983.1"/>
    </source>
</evidence>
<reference evidence="1 2" key="1">
    <citation type="submission" date="2014-04" db="EMBL/GenBank/DDBJ databases">
        <title>Comparative genomics and transcriptomics to identify genetic mechanisms underlying the emergence of carbapenem resistant Acinetobacter baumannii (CRAb).</title>
        <authorList>
            <person name="Harris A.D."/>
            <person name="Johnson K.J."/>
            <person name="George J."/>
            <person name="Nadendla S."/>
            <person name="Daugherty S.C."/>
            <person name="Parankush S."/>
            <person name="Sadzewicz L."/>
            <person name="Tallon L."/>
            <person name="Sengamalay N."/>
            <person name="Hazen T.H."/>
            <person name="Rasko D.A."/>
        </authorList>
    </citation>
    <scope>NUCLEOTIDE SEQUENCE [LARGE SCALE GENOMIC DNA]</scope>
    <source>
        <strain evidence="1 2">21072</strain>
    </source>
</reference>
<evidence type="ECO:0000313" key="2">
    <source>
        <dbReference type="Proteomes" id="UP000027327"/>
    </source>
</evidence>